<dbReference type="AlphaFoldDB" id="A0A450ZRR2"/>
<evidence type="ECO:0000313" key="2">
    <source>
        <dbReference type="EMBL" id="VFK56401.1"/>
    </source>
</evidence>
<proteinExistence type="predicted"/>
<organism evidence="2">
    <name type="scientific">Candidatus Kentrum sp. TUN</name>
    <dbReference type="NCBI Taxonomy" id="2126343"/>
    <lineage>
        <taxon>Bacteria</taxon>
        <taxon>Pseudomonadati</taxon>
        <taxon>Pseudomonadota</taxon>
        <taxon>Gammaproteobacteria</taxon>
        <taxon>Candidatus Kentrum</taxon>
    </lineage>
</organism>
<dbReference type="EMBL" id="CAADFY010000041">
    <property type="protein sequence ID" value="VFK54335.1"/>
    <property type="molecule type" value="Genomic_DNA"/>
</dbReference>
<gene>
    <name evidence="2" type="ORF">BECKTUN1418E_GA0071001_104113</name>
    <name evidence="1" type="ORF">BECKTUN1418F_GA0071002_104113</name>
</gene>
<protein>
    <submittedName>
        <fullName evidence="2">Uncharacterized protein</fullName>
    </submittedName>
</protein>
<reference evidence="2" key="1">
    <citation type="submission" date="2019-02" db="EMBL/GenBank/DDBJ databases">
        <authorList>
            <person name="Gruber-Vodicka R. H."/>
            <person name="Seah K. B. B."/>
        </authorList>
    </citation>
    <scope>NUCLEOTIDE SEQUENCE</scope>
    <source>
        <strain evidence="2">BECK_BY2</strain>
        <strain evidence="1">BECK_BY3</strain>
    </source>
</reference>
<name>A0A450ZRR2_9GAMM</name>
<dbReference type="EMBL" id="CAADFV010000041">
    <property type="protein sequence ID" value="VFK56401.1"/>
    <property type="molecule type" value="Genomic_DNA"/>
</dbReference>
<evidence type="ECO:0000313" key="1">
    <source>
        <dbReference type="EMBL" id="VFK54335.1"/>
    </source>
</evidence>
<sequence>MVDQDHSKTRRIVGTRLYGMGAANISAPDWMREWCGHALGYADAVLIAADRGCHSLLLEQLYDHESRVTVLLVEPWLGVTHPLNTLVEKALLDGASELILQSGEVWMEKPCIEAMSHHLEENTLVVGAKMSDSHADSTGLVPLTGLTSPWNTMALWNLEKLARTGFLTVSSGLLDGIPGGMEEIVTISLLQQLDPEYCLAKIFTAPGLDWRTDQMKPERRALHEAKMQTKRRRAEQQLRHLGISSGSVLILDPLEKHRGFSGTRANT</sequence>
<accession>A0A450ZRR2</accession>